<evidence type="ECO:0000313" key="2">
    <source>
        <dbReference type="Proteomes" id="UP000218238"/>
    </source>
</evidence>
<dbReference type="EMBL" id="NTFS01000025">
    <property type="protein sequence ID" value="PAX60041.1"/>
    <property type="molecule type" value="Genomic_DNA"/>
</dbReference>
<sequence>MALKLELNVQSNWSLIYDETRQAQLLTPTGGYIPIAAFEVPFLFDKPVLACRIINISAKSTWKFGGYLSQRFQIGSGGGVSALPEVDATSLRLRLNRSKLLIFPQYIDTYSLTYEPPTWFKDVRFSLWEYRGTVTDSIEELVKQVSSVDLPRIEQKIDDISTYGGN</sequence>
<dbReference type="Proteomes" id="UP000218238">
    <property type="component" value="Unassembled WGS sequence"/>
</dbReference>
<organism evidence="1 2">
    <name type="scientific">Brunnivagina elsteri CCALA 953</name>
    <dbReference type="NCBI Taxonomy" id="987040"/>
    <lineage>
        <taxon>Bacteria</taxon>
        <taxon>Bacillati</taxon>
        <taxon>Cyanobacteriota</taxon>
        <taxon>Cyanophyceae</taxon>
        <taxon>Nostocales</taxon>
        <taxon>Calotrichaceae</taxon>
        <taxon>Brunnivagina</taxon>
    </lineage>
</organism>
<evidence type="ECO:0000313" key="1">
    <source>
        <dbReference type="EMBL" id="PAX60041.1"/>
    </source>
</evidence>
<gene>
    <name evidence="1" type="ORF">CK510_04005</name>
</gene>
<keyword evidence="2" id="KW-1185">Reference proteome</keyword>
<dbReference type="RefSeq" id="WP_095720464.1">
    <property type="nucleotide sequence ID" value="NZ_NTFS01000025.1"/>
</dbReference>
<name>A0A2A2TNF5_9CYAN</name>
<dbReference type="AlphaFoldDB" id="A0A2A2TNF5"/>
<accession>A0A2A2TNF5</accession>
<dbReference type="OrthoDB" id="583031at2"/>
<protein>
    <submittedName>
        <fullName evidence="1">Uncharacterized protein</fullName>
    </submittedName>
</protein>
<proteinExistence type="predicted"/>
<reference evidence="1 2" key="1">
    <citation type="submission" date="2017-08" db="EMBL/GenBank/DDBJ databases">
        <title>Draft genome sequence of filamentous cyanobacterium Calothrix elsteri CCALA 953.</title>
        <authorList>
            <person name="Gagunashvili A.N."/>
            <person name="Elster J."/>
            <person name="Andresson O.S."/>
        </authorList>
    </citation>
    <scope>NUCLEOTIDE SEQUENCE [LARGE SCALE GENOMIC DNA]</scope>
    <source>
        <strain evidence="1 2">CCALA 953</strain>
    </source>
</reference>
<comment type="caution">
    <text evidence="1">The sequence shown here is derived from an EMBL/GenBank/DDBJ whole genome shotgun (WGS) entry which is preliminary data.</text>
</comment>